<dbReference type="EMBL" id="CCKQ01019259">
    <property type="protein sequence ID" value="CDW91280.1"/>
    <property type="molecule type" value="Genomic_DNA"/>
</dbReference>
<sequence length="477" mass="55622">MKNLVTSFGATDNRKSKAKIDQSERKSKRVKDSLVSTKSKGVRKNHTDQNTPFQSKQKQRRVTKKKPEIDQAAHPIYHDGQEYQSQKIDKELQDRVYYAQIANSQRNYTIPPSQTQENKRTDDSLELPDSNNREQNKSVLLVTTQQQMKQEENKFDKNPLERQDKHSMRESRTPTIVGNFTHTNKQIVLSHRQPTSQNLSYEESPYPNKDERVLKDNQIPISKQIEKSAKNSTDTNSFENSIDKEFHLSQTSQSCGSNVVIPQICPFVLDSVNQINLGKNNPLIMKEIQSIRVNCMSSLRNLSKQYTEIQATMNKADSFIQMILDDDTLRELSDKNVDFIKRKELAFKEIHNQVTRGLTQTLQEYQKESNKMIGRTQQSLAKVFQCRLDIFKKKIAFKEIEYLESFEELSQHLDKLEEMNIMNKRLRQIVQNQMNEFLNENNSTMLLLEVYSNELFKLKVEISYNNSAKIKAKLLIQ</sequence>
<feature type="region of interest" description="Disordered" evidence="1">
    <location>
        <begin position="1"/>
        <end position="85"/>
    </location>
</feature>
<feature type="compositionally biased region" description="Polar residues" evidence="1">
    <location>
        <begin position="1"/>
        <end position="10"/>
    </location>
</feature>
<feature type="compositionally biased region" description="Basic and acidic residues" evidence="1">
    <location>
        <begin position="65"/>
        <end position="85"/>
    </location>
</feature>
<protein>
    <submittedName>
        <fullName evidence="2">Uncharacterized protein</fullName>
    </submittedName>
</protein>
<accession>A0A078B9T2</accession>
<feature type="region of interest" description="Disordered" evidence="1">
    <location>
        <begin position="103"/>
        <end position="135"/>
    </location>
</feature>
<feature type="compositionally biased region" description="Basic and acidic residues" evidence="1">
    <location>
        <begin position="149"/>
        <end position="172"/>
    </location>
</feature>
<dbReference type="AlphaFoldDB" id="A0A078B9T2"/>
<dbReference type="Proteomes" id="UP000039865">
    <property type="component" value="Unassembled WGS sequence"/>
</dbReference>
<proteinExistence type="predicted"/>
<evidence type="ECO:0000313" key="3">
    <source>
        <dbReference type="Proteomes" id="UP000039865"/>
    </source>
</evidence>
<feature type="compositionally biased region" description="Basic and acidic residues" evidence="1">
    <location>
        <begin position="12"/>
        <end position="25"/>
    </location>
</feature>
<feature type="compositionally biased region" description="Polar residues" evidence="1">
    <location>
        <begin position="103"/>
        <end position="116"/>
    </location>
</feature>
<feature type="region of interest" description="Disordered" evidence="1">
    <location>
        <begin position="147"/>
        <end position="176"/>
    </location>
</feature>
<gene>
    <name evidence="2" type="primary">Contig13845.g14772</name>
    <name evidence="2" type="ORF">STYLEM_20433</name>
</gene>
<name>A0A078B9T2_STYLE</name>
<evidence type="ECO:0000256" key="1">
    <source>
        <dbReference type="SAM" id="MobiDB-lite"/>
    </source>
</evidence>
<evidence type="ECO:0000313" key="2">
    <source>
        <dbReference type="EMBL" id="CDW91280.1"/>
    </source>
</evidence>
<dbReference type="InParanoid" id="A0A078B9T2"/>
<keyword evidence="3" id="KW-1185">Reference proteome</keyword>
<reference evidence="2 3" key="1">
    <citation type="submission" date="2014-06" db="EMBL/GenBank/DDBJ databases">
        <authorList>
            <person name="Swart Estienne"/>
        </authorList>
    </citation>
    <scope>NUCLEOTIDE SEQUENCE [LARGE SCALE GENOMIC DNA]</scope>
    <source>
        <strain evidence="2 3">130c</strain>
    </source>
</reference>
<organism evidence="2 3">
    <name type="scientific">Stylonychia lemnae</name>
    <name type="common">Ciliate</name>
    <dbReference type="NCBI Taxonomy" id="5949"/>
    <lineage>
        <taxon>Eukaryota</taxon>
        <taxon>Sar</taxon>
        <taxon>Alveolata</taxon>
        <taxon>Ciliophora</taxon>
        <taxon>Intramacronucleata</taxon>
        <taxon>Spirotrichea</taxon>
        <taxon>Stichotrichia</taxon>
        <taxon>Sporadotrichida</taxon>
        <taxon>Oxytrichidae</taxon>
        <taxon>Stylonychinae</taxon>
        <taxon>Stylonychia</taxon>
    </lineage>
</organism>